<feature type="compositionally biased region" description="Polar residues" evidence="1">
    <location>
        <begin position="99"/>
        <end position="108"/>
    </location>
</feature>
<evidence type="ECO:0000313" key="2">
    <source>
        <dbReference type="EMBL" id="KAL1854900.1"/>
    </source>
</evidence>
<feature type="compositionally biased region" description="Low complexity" evidence="1">
    <location>
        <begin position="122"/>
        <end position="138"/>
    </location>
</feature>
<feature type="compositionally biased region" description="Acidic residues" evidence="1">
    <location>
        <begin position="359"/>
        <end position="382"/>
    </location>
</feature>
<keyword evidence="3" id="KW-1185">Reference proteome</keyword>
<accession>A0ABR3W7C6</accession>
<evidence type="ECO:0000313" key="3">
    <source>
        <dbReference type="Proteomes" id="UP001586593"/>
    </source>
</evidence>
<proteinExistence type="predicted"/>
<gene>
    <name evidence="2" type="ORF">VTK73DRAFT_8647</name>
</gene>
<comment type="caution">
    <text evidence="2">The sequence shown here is derived from an EMBL/GenBank/DDBJ whole genome shotgun (WGS) entry which is preliminary data.</text>
</comment>
<evidence type="ECO:0000256" key="1">
    <source>
        <dbReference type="SAM" id="MobiDB-lite"/>
    </source>
</evidence>
<feature type="region of interest" description="Disordered" evidence="1">
    <location>
        <begin position="60"/>
        <end position="149"/>
    </location>
</feature>
<feature type="region of interest" description="Disordered" evidence="1">
    <location>
        <begin position="352"/>
        <end position="402"/>
    </location>
</feature>
<dbReference type="Proteomes" id="UP001586593">
    <property type="component" value="Unassembled WGS sequence"/>
</dbReference>
<sequence length="593" mass="66229">MSGNQSQQSAPVSQRHLTVDEIVRSILDDRPPSASISPSGELYRAIERYQQAFGSVQQDVSAVRPAGSSMSTGSPADLRRRFNQDPQDLDTPARGPTLPSINDVSTFAANRLPLPPLRSLGTRRPSSSMSTPSGSNGRSSRHPARESNLEDANSQLLALLQYDSHVAASSSTLPDATTSYSSQDHGEDGRRAKRRRLDSERTGSSFRSFRYGKYGQVEPGELVMEIVSCDGGLYSNEASYAAENILKDDASVYCTKGNRCNIVLKHQGGTIFDLKELVIKAPGFNYSSPVREGMVFVAMESDELLARTAQFQIQYIPNRCPEHRSTGRSSRRLPAIYSIRHHEDRVVRLLSRQRNQYTDDMDDDNDDDDDDDEDDEENQSDEESGKCSDDESDTPRVTSDLNFRRPRRRPFYRIGSLPFESDGGEDAMHSWDVLGGGSAWDQLDELARRHYGRSYQAGDLADVSLAEARETAQIATQEAVRAVGGELMTPLAHFHIEKDKTKCTIRFDPPVSGRFILLKMWSSHHDPLDNIDIQGVVAKGFAGPRYCPSVEFRCIERLPSLPVEESLRVMIMEGAWIDTTYHTNGWGLHWDWV</sequence>
<name>A0ABR3W7C6_9PEZI</name>
<reference evidence="2 3" key="1">
    <citation type="journal article" date="2024" name="Commun. Biol.">
        <title>Comparative genomic analysis of thermophilic fungi reveals convergent evolutionary adaptations and gene losses.</title>
        <authorList>
            <person name="Steindorff A.S."/>
            <person name="Aguilar-Pontes M.V."/>
            <person name="Robinson A.J."/>
            <person name="Andreopoulos B."/>
            <person name="LaButti K."/>
            <person name="Kuo A."/>
            <person name="Mondo S."/>
            <person name="Riley R."/>
            <person name="Otillar R."/>
            <person name="Haridas S."/>
            <person name="Lipzen A."/>
            <person name="Grimwood J."/>
            <person name="Schmutz J."/>
            <person name="Clum A."/>
            <person name="Reid I.D."/>
            <person name="Moisan M.C."/>
            <person name="Butler G."/>
            <person name="Nguyen T.T.M."/>
            <person name="Dewar K."/>
            <person name="Conant G."/>
            <person name="Drula E."/>
            <person name="Henrissat B."/>
            <person name="Hansel C."/>
            <person name="Singer S."/>
            <person name="Hutchinson M.I."/>
            <person name="de Vries R.P."/>
            <person name="Natvig D.O."/>
            <person name="Powell A.J."/>
            <person name="Tsang A."/>
            <person name="Grigoriev I.V."/>
        </authorList>
    </citation>
    <scope>NUCLEOTIDE SEQUENCE [LARGE SCALE GENOMIC DNA]</scope>
    <source>
        <strain evidence="2 3">ATCC 24622</strain>
    </source>
</reference>
<protein>
    <submittedName>
        <fullName evidence="2">Uncharacterized protein</fullName>
    </submittedName>
</protein>
<feature type="region of interest" description="Disordered" evidence="1">
    <location>
        <begin position="170"/>
        <end position="201"/>
    </location>
</feature>
<feature type="compositionally biased region" description="Polar residues" evidence="1">
    <location>
        <begin position="170"/>
        <end position="183"/>
    </location>
</feature>
<organism evidence="2 3">
    <name type="scientific">Phialemonium thermophilum</name>
    <dbReference type="NCBI Taxonomy" id="223376"/>
    <lineage>
        <taxon>Eukaryota</taxon>
        <taxon>Fungi</taxon>
        <taxon>Dikarya</taxon>
        <taxon>Ascomycota</taxon>
        <taxon>Pezizomycotina</taxon>
        <taxon>Sordariomycetes</taxon>
        <taxon>Sordariomycetidae</taxon>
        <taxon>Cephalothecales</taxon>
        <taxon>Cephalothecaceae</taxon>
        <taxon>Phialemonium</taxon>
    </lineage>
</organism>
<dbReference type="EMBL" id="JAZHXJ010000647">
    <property type="protein sequence ID" value="KAL1854900.1"/>
    <property type="molecule type" value="Genomic_DNA"/>
</dbReference>